<dbReference type="AlphaFoldDB" id="A0AA36HSC1"/>
<name>A0AA36HSC1_9DINO</name>
<dbReference type="Proteomes" id="UP001178507">
    <property type="component" value="Unassembled WGS sequence"/>
</dbReference>
<reference evidence="2" key="1">
    <citation type="submission" date="2023-08" db="EMBL/GenBank/DDBJ databases">
        <authorList>
            <person name="Chen Y."/>
            <person name="Shah S."/>
            <person name="Dougan E. K."/>
            <person name="Thang M."/>
            <person name="Chan C."/>
        </authorList>
    </citation>
    <scope>NUCLEOTIDE SEQUENCE</scope>
</reference>
<gene>
    <name evidence="2" type="ORF">EVOR1521_LOCUS3984</name>
</gene>
<organism evidence="2 3">
    <name type="scientific">Effrenium voratum</name>
    <dbReference type="NCBI Taxonomy" id="2562239"/>
    <lineage>
        <taxon>Eukaryota</taxon>
        <taxon>Sar</taxon>
        <taxon>Alveolata</taxon>
        <taxon>Dinophyceae</taxon>
        <taxon>Suessiales</taxon>
        <taxon>Symbiodiniaceae</taxon>
        <taxon>Effrenium</taxon>
    </lineage>
</organism>
<proteinExistence type="predicted"/>
<evidence type="ECO:0000256" key="1">
    <source>
        <dbReference type="SAM" id="MobiDB-lite"/>
    </source>
</evidence>
<sequence length="117" mass="12229">MPPRRPAPLSDDALNGRTCANATLLGATNNGVPLPVKNTFIDVPSGLTPSAMKLDKPYHPMLTAPADLIHGPGYLQRTLAACTLAMPSPVGHQGVPASPATGVANGRRNLQCTQRRL</sequence>
<evidence type="ECO:0000313" key="2">
    <source>
        <dbReference type="EMBL" id="CAJ1374426.1"/>
    </source>
</evidence>
<keyword evidence="3" id="KW-1185">Reference proteome</keyword>
<protein>
    <submittedName>
        <fullName evidence="2">Uncharacterized protein</fullName>
    </submittedName>
</protein>
<dbReference type="EMBL" id="CAUJNA010000250">
    <property type="protein sequence ID" value="CAJ1374426.1"/>
    <property type="molecule type" value="Genomic_DNA"/>
</dbReference>
<feature type="compositionally biased region" description="Polar residues" evidence="1">
    <location>
        <begin position="108"/>
        <end position="117"/>
    </location>
</feature>
<feature type="region of interest" description="Disordered" evidence="1">
    <location>
        <begin position="93"/>
        <end position="117"/>
    </location>
</feature>
<evidence type="ECO:0000313" key="3">
    <source>
        <dbReference type="Proteomes" id="UP001178507"/>
    </source>
</evidence>
<accession>A0AA36HSC1</accession>
<comment type="caution">
    <text evidence="2">The sequence shown here is derived from an EMBL/GenBank/DDBJ whole genome shotgun (WGS) entry which is preliminary data.</text>
</comment>